<evidence type="ECO:0000256" key="3">
    <source>
        <dbReference type="PROSITE-ProRule" id="PRU00221"/>
    </source>
</evidence>
<dbReference type="SUPFAM" id="SSF50969">
    <property type="entry name" value="YVTN repeat-like/Quinoprotein amine dehydrogenase"/>
    <property type="match status" value="1"/>
</dbReference>
<feature type="repeat" description="WD" evidence="3">
    <location>
        <begin position="1103"/>
        <end position="1144"/>
    </location>
</feature>
<feature type="compositionally biased region" description="Basic and acidic residues" evidence="5">
    <location>
        <begin position="104"/>
        <end position="116"/>
    </location>
</feature>
<dbReference type="Pfam" id="PF24883">
    <property type="entry name" value="NPHP3_N"/>
    <property type="match status" value="1"/>
</dbReference>
<protein>
    <submittedName>
        <fullName evidence="7">NACHT and WD40 domain protein</fullName>
    </submittedName>
</protein>
<feature type="repeat" description="WD" evidence="3">
    <location>
        <begin position="1424"/>
        <end position="1455"/>
    </location>
</feature>
<dbReference type="InterPro" id="IPR001680">
    <property type="entry name" value="WD40_rpt"/>
</dbReference>
<dbReference type="SMART" id="SM00320">
    <property type="entry name" value="WD40"/>
    <property type="match status" value="11"/>
</dbReference>
<accession>A0A146FK04</accession>
<dbReference type="PROSITE" id="PS00678">
    <property type="entry name" value="WD_REPEATS_1"/>
    <property type="match status" value="4"/>
</dbReference>
<feature type="domain" description="NACHT" evidence="6">
    <location>
        <begin position="369"/>
        <end position="517"/>
    </location>
</feature>
<dbReference type="SUPFAM" id="SSF52540">
    <property type="entry name" value="P-loop containing nucleoside triphosphate hydrolases"/>
    <property type="match status" value="1"/>
</dbReference>
<feature type="region of interest" description="Disordered" evidence="5">
    <location>
        <begin position="1"/>
        <end position="75"/>
    </location>
</feature>
<reference evidence="8" key="2">
    <citation type="submission" date="2016-02" db="EMBL/GenBank/DDBJ databases">
        <title>Genome sequencing of Aspergillus luchuensis NBRC 4314.</title>
        <authorList>
            <person name="Yamada O."/>
        </authorList>
    </citation>
    <scope>NUCLEOTIDE SEQUENCE [LARGE SCALE GENOMIC DNA]</scope>
    <source>
        <strain evidence="8">RIB 2604</strain>
    </source>
</reference>
<dbReference type="InterPro" id="IPR020472">
    <property type="entry name" value="WD40_PAC1"/>
</dbReference>
<evidence type="ECO:0000313" key="8">
    <source>
        <dbReference type="Proteomes" id="UP000075230"/>
    </source>
</evidence>
<dbReference type="Gene3D" id="1.10.287.1490">
    <property type="match status" value="1"/>
</dbReference>
<feature type="repeat" description="WD" evidence="3">
    <location>
        <begin position="1271"/>
        <end position="1312"/>
    </location>
</feature>
<dbReference type="Pfam" id="PF00400">
    <property type="entry name" value="WD40"/>
    <property type="match status" value="6"/>
</dbReference>
<dbReference type="InterPro" id="IPR015943">
    <property type="entry name" value="WD40/YVTN_repeat-like_dom_sf"/>
</dbReference>
<reference evidence="7 8" key="1">
    <citation type="journal article" date="2016" name="DNA Res.">
        <title>Genome sequence of Aspergillus luchuensis NBRC 4314.</title>
        <authorList>
            <person name="Yamada O."/>
            <person name="Machida M."/>
            <person name="Hosoyama A."/>
            <person name="Goto M."/>
            <person name="Takahashi T."/>
            <person name="Futagami T."/>
            <person name="Yamagata Y."/>
            <person name="Takeuchi M."/>
            <person name="Kobayashi T."/>
            <person name="Koike H."/>
            <person name="Abe K."/>
            <person name="Asai K."/>
            <person name="Arita M."/>
            <person name="Fujita N."/>
            <person name="Fukuda K."/>
            <person name="Higa K."/>
            <person name="Horikawa H."/>
            <person name="Ishikawa T."/>
            <person name="Jinno K."/>
            <person name="Kato Y."/>
            <person name="Kirimura K."/>
            <person name="Mizutani O."/>
            <person name="Nakasone K."/>
            <person name="Sano M."/>
            <person name="Shiraishi Y."/>
            <person name="Tsukahara M."/>
            <person name="Gomi K."/>
        </authorList>
    </citation>
    <scope>NUCLEOTIDE SEQUENCE [LARGE SCALE GENOMIC DNA]</scope>
    <source>
        <strain evidence="7 8">RIB 2604</strain>
    </source>
</reference>
<dbReference type="PANTHER" id="PTHR19879">
    <property type="entry name" value="TRANSCRIPTION INITIATION FACTOR TFIID"/>
    <property type="match status" value="1"/>
</dbReference>
<dbReference type="Proteomes" id="UP000075230">
    <property type="component" value="Unassembled WGS sequence"/>
</dbReference>
<dbReference type="PRINTS" id="PR00320">
    <property type="entry name" value="GPROTEINBRPT"/>
</dbReference>
<evidence type="ECO:0000313" key="7">
    <source>
        <dbReference type="EMBL" id="GAT25799.1"/>
    </source>
</evidence>
<evidence type="ECO:0000256" key="1">
    <source>
        <dbReference type="ARBA" id="ARBA00022574"/>
    </source>
</evidence>
<evidence type="ECO:0000256" key="5">
    <source>
        <dbReference type="SAM" id="MobiDB-lite"/>
    </source>
</evidence>
<organism evidence="7 8">
    <name type="scientific">Aspergillus kawachii</name>
    <name type="common">White koji mold</name>
    <name type="synonym">Aspergillus awamori var. kawachi</name>
    <dbReference type="NCBI Taxonomy" id="1069201"/>
    <lineage>
        <taxon>Eukaryota</taxon>
        <taxon>Fungi</taxon>
        <taxon>Dikarya</taxon>
        <taxon>Ascomycota</taxon>
        <taxon>Pezizomycotina</taxon>
        <taxon>Eurotiomycetes</taxon>
        <taxon>Eurotiomycetidae</taxon>
        <taxon>Eurotiales</taxon>
        <taxon>Aspergillaceae</taxon>
        <taxon>Aspergillus</taxon>
        <taxon>Aspergillus subgen. Circumdati</taxon>
    </lineage>
</organism>
<dbReference type="InterPro" id="IPR056884">
    <property type="entry name" value="NPHP3-like_N"/>
</dbReference>
<evidence type="ECO:0000259" key="6">
    <source>
        <dbReference type="PROSITE" id="PS50837"/>
    </source>
</evidence>
<sequence>MGRLKLRNPFRKRRSEQQPPEETTDSSNTPAEVSSSALSNIRSTQPVSQTNSQSDALPADDGQVASSSNTILPHLDRKAEKRNLWQEAYKSLDEKQRQNINPVEVHKQSSDNHDVDANPVRKALDDVIQTVKAQYEMRMSKRGDSQLRDAASKILTATLSCKDIISAIVAFDPTGHASSAWTVVSLGLTNYRDQQMAWFQSSAILTDILARYAFVEKLYRDERSEMNEKIEDAIVRVYLAVLKYAAEAMNIYRSNPGKRLMQSVVDLENLPLTEIQSTIDTEETHLEKWLHMYQEMQRKQEADNILLGVDRILDGIRGIDQKIELAKLPIAEGANFDSDMDEAHECLEGTRVELLDEIMDWVDDPQGKTIFWLSGVAGTGKSTISRTVARKLQERELLGASFFFKRGEGDRGKALRFITTIAMQFMIALRQLRTKIATVIDNDLTIISKSVKEQFDHLLLRPLLSMELSNGQRLSFVVVVDALDECEERSIETIIRLLPRVQESKTIQVKVFITSRPEHPIFEGFRQIEGEHKDVVLHEIERRTIERDMDIFFKDRLSIIRKKRNLSDQWPGESRTRALIDMAMPLFIFGATVCLLLEDYRWDPDDTLNDILKRQYNNSNLDKTYLPVLDKLLEGQDRRAQNELVKQFRQVVGTIAALESPLSIASLSKLINMKESLILIRLDSLHSVLNIPKDNNKPVKMFHISFREFLTHPETKEKTKFSVDGQSTHRDLAHKCIAVMMDSERGLRKNICDLRSYGTSKDDITTEYIEGCFPAELRYSTRYWVHHIYQGASILSDHDEIHEFLKKHFLHWLEAMSILGHLPEAISSVKMLLSIVQVTAILLISGPDLLNAHNIQTSHSDQIFKFLYDAKRFILKNIQIAEEFPLQLYSSALVFAPEKCTIKDTFFRCVQQCFSQLPRVSEYWGAELQTLELGTGFVYFLEFSPDGQMLLIDNDSLRLWETSTGDSRNTLEGPFDRDVGKWTFSPDVKLVAWSSWHSGTILLWDSLSGTLRHTLKEEHGVIAIVFLSNEQLVSASLDGKLTTWSTISGELQQSVRLEYEEEEISSELLLAELSRDGGLLVRAMENGTIELWDTVNAELRHTLKSHGGMIKSIAVSPDGIFLASGSVNGTLELWDICKGTVHHTLRCHANDCCINAVGFSNDGRSLALGCEEELTIWDICHSPILSTFTSRKTRVELVRFSPDNKIVASATDYQVTLWDITRSEIQHAPRGHTKPVTTVQPSPTGAFLASSSRDNTVRLWDISTGTVQLVLQSHSDADLRISISPKGHLLAVSSMDGLIKIWDVSNGTLQHNLSSNCSGITNCMLFSPDENLLLVIWDHRMCLWDAVTGTCKWTVEPKRQGSSISDVTDSPNCLTSFEYVYTVAFSSSGNLLATGHMLDNTVRLWDTETGMKEHIFTDCSTNQLQFSPDSKLLAAVSVDTGVQVWNVSDGNLRQTLEEEDGPLWLERARKSDGYSWLFDTNMNEYRIHPKAQGNIISVTDDWIGIGKDRLLWIPPEYRGYWDAKEVIGNTVVLGLLTGVDWPQQSKDYNPSKKAAQHHAATAGYASRTPHLKTEIDLIYELPYSTYPSIQQPNQPTENATTTMATTLWDPDRILQITKGPHDQGMFCLGRARSRYDSRCRWDIPYSDYQSIRETLSQLARKLPHEISDDELKEIAERGLCDYHCGQVHEVVSIWHDTLASLQNLYSPYKDPGETRNTVFDALQTTVKRSGDLLPPEEDSSAEDLAEYFGGHVHEHSELVEARKQRDLQTTREKDLEICLALLKERLALCEENDRLREQNCAHLQELLGEVKAELSDVQGNNSILTCTISDLQGACDLKMRQITEITAELSNVRDNNSSLKDAYEEMRKEADDKQKQLNDITAELSNVRGNNNSLKDSNEEMRKEINGKQEQIETITSQLASVSTDLDSTTKELSVACETKEKVQNDLHAALEEISNLQAQLTEIQVQQSTTIWCKIKRWVQEKASCLSRDRRRRGIRDEDEEVALAPVKPSNLG</sequence>
<dbReference type="VEuPathDB" id="FungiDB:ASPFODRAFT_32082"/>
<evidence type="ECO:0000256" key="2">
    <source>
        <dbReference type="ARBA" id="ARBA00022737"/>
    </source>
</evidence>
<feature type="compositionally biased region" description="Basic residues" evidence="5">
    <location>
        <begin position="1"/>
        <end position="14"/>
    </location>
</feature>
<dbReference type="PROSITE" id="PS50837">
    <property type="entry name" value="NACHT"/>
    <property type="match status" value="1"/>
</dbReference>
<dbReference type="InterPro" id="IPR036322">
    <property type="entry name" value="WD40_repeat_dom_sf"/>
</dbReference>
<dbReference type="InterPro" id="IPR011044">
    <property type="entry name" value="Quino_amine_DH_bsu"/>
</dbReference>
<feature type="repeat" description="WD" evidence="3">
    <location>
        <begin position="1188"/>
        <end position="1228"/>
    </location>
</feature>
<feature type="region of interest" description="Disordered" evidence="5">
    <location>
        <begin position="95"/>
        <end position="117"/>
    </location>
</feature>
<dbReference type="CDD" id="cd00200">
    <property type="entry name" value="WD40"/>
    <property type="match status" value="1"/>
</dbReference>
<keyword evidence="1 3" id="KW-0853">WD repeat</keyword>
<dbReference type="VEuPathDB" id="FungiDB:ASPFODRAFT_715006"/>
<comment type="caution">
    <text evidence="7">The sequence shown here is derived from an EMBL/GenBank/DDBJ whole genome shotgun (WGS) entry which is preliminary data.</text>
</comment>
<dbReference type="Gene3D" id="3.40.50.300">
    <property type="entry name" value="P-loop containing nucleotide triphosphate hydrolases"/>
    <property type="match status" value="1"/>
</dbReference>
<dbReference type="SUPFAM" id="SSF50998">
    <property type="entry name" value="Quinoprotein alcohol dehydrogenase-like"/>
    <property type="match status" value="1"/>
</dbReference>
<dbReference type="InterPro" id="IPR019775">
    <property type="entry name" value="WD40_repeat_CS"/>
</dbReference>
<dbReference type="InterPro" id="IPR007111">
    <property type="entry name" value="NACHT_NTPase"/>
</dbReference>
<keyword evidence="2" id="KW-0677">Repeat</keyword>
<dbReference type="SUPFAM" id="SSF50978">
    <property type="entry name" value="WD40 repeat-like"/>
    <property type="match status" value="1"/>
</dbReference>
<dbReference type="PROSITE" id="PS50082">
    <property type="entry name" value="WD_REPEATS_2"/>
    <property type="match status" value="5"/>
</dbReference>
<gene>
    <name evidence="7" type="ORF">RIB2604_02003770</name>
</gene>
<dbReference type="InterPro" id="IPR027417">
    <property type="entry name" value="P-loop_NTPase"/>
</dbReference>
<dbReference type="PANTHER" id="PTHR19879:SF9">
    <property type="entry name" value="TRANSCRIPTION INITIATION FACTOR TFIID SUBUNIT 5"/>
    <property type="match status" value="1"/>
</dbReference>
<feature type="repeat" description="WD" evidence="3">
    <location>
        <begin position="1229"/>
        <end position="1270"/>
    </location>
</feature>
<feature type="coiled-coil region" evidence="4">
    <location>
        <begin position="1842"/>
        <end position="1967"/>
    </location>
</feature>
<keyword evidence="4" id="KW-0175">Coiled coil</keyword>
<dbReference type="PROSITE" id="PS50294">
    <property type="entry name" value="WD_REPEATS_REGION"/>
    <property type="match status" value="3"/>
</dbReference>
<dbReference type="EMBL" id="BCWF01000020">
    <property type="protein sequence ID" value="GAT25799.1"/>
    <property type="molecule type" value="Genomic_DNA"/>
</dbReference>
<dbReference type="Gene3D" id="2.130.10.10">
    <property type="entry name" value="YVTN repeat-like/Quinoprotein amine dehydrogenase"/>
    <property type="match status" value="4"/>
</dbReference>
<feature type="compositionally biased region" description="Polar residues" evidence="5">
    <location>
        <begin position="17"/>
        <end position="55"/>
    </location>
</feature>
<dbReference type="InterPro" id="IPR011047">
    <property type="entry name" value="Quinoprotein_ADH-like_sf"/>
</dbReference>
<evidence type="ECO:0000256" key="4">
    <source>
        <dbReference type="SAM" id="Coils"/>
    </source>
</evidence>
<proteinExistence type="predicted"/>
<name>A0A146FK04_ASPKA</name>